<evidence type="ECO:0000313" key="1">
    <source>
        <dbReference type="EMBL" id="GBP41242.1"/>
    </source>
</evidence>
<organism evidence="1 2">
    <name type="scientific">Eumeta variegata</name>
    <name type="common">Bagworm moth</name>
    <name type="synonym">Eumeta japonica</name>
    <dbReference type="NCBI Taxonomy" id="151549"/>
    <lineage>
        <taxon>Eukaryota</taxon>
        <taxon>Metazoa</taxon>
        <taxon>Ecdysozoa</taxon>
        <taxon>Arthropoda</taxon>
        <taxon>Hexapoda</taxon>
        <taxon>Insecta</taxon>
        <taxon>Pterygota</taxon>
        <taxon>Neoptera</taxon>
        <taxon>Endopterygota</taxon>
        <taxon>Lepidoptera</taxon>
        <taxon>Glossata</taxon>
        <taxon>Ditrysia</taxon>
        <taxon>Tineoidea</taxon>
        <taxon>Psychidae</taxon>
        <taxon>Oiketicinae</taxon>
        <taxon>Eumeta</taxon>
    </lineage>
</organism>
<comment type="caution">
    <text evidence="1">The sequence shown here is derived from an EMBL/GenBank/DDBJ whole genome shotgun (WGS) entry which is preliminary data.</text>
</comment>
<dbReference type="AlphaFoldDB" id="A0A4C1VSA9"/>
<reference evidence="1 2" key="1">
    <citation type="journal article" date="2019" name="Commun. Biol.">
        <title>The bagworm genome reveals a unique fibroin gene that provides high tensile strength.</title>
        <authorList>
            <person name="Kono N."/>
            <person name="Nakamura H."/>
            <person name="Ohtoshi R."/>
            <person name="Tomita M."/>
            <person name="Numata K."/>
            <person name="Arakawa K."/>
        </authorList>
    </citation>
    <scope>NUCLEOTIDE SEQUENCE [LARGE SCALE GENOMIC DNA]</scope>
</reference>
<dbReference type="Proteomes" id="UP000299102">
    <property type="component" value="Unassembled WGS sequence"/>
</dbReference>
<dbReference type="EMBL" id="BGZK01000395">
    <property type="protein sequence ID" value="GBP41242.1"/>
    <property type="molecule type" value="Genomic_DNA"/>
</dbReference>
<name>A0A4C1VSA9_EUMVA</name>
<accession>A0A4C1VSA9</accession>
<evidence type="ECO:0008006" key="3">
    <source>
        <dbReference type="Google" id="ProtNLM"/>
    </source>
</evidence>
<evidence type="ECO:0000313" key="2">
    <source>
        <dbReference type="Proteomes" id="UP000299102"/>
    </source>
</evidence>
<gene>
    <name evidence="1" type="ORF">EVAR_30680_1</name>
</gene>
<proteinExistence type="predicted"/>
<keyword evidence="2" id="KW-1185">Reference proteome</keyword>
<protein>
    <recommendedName>
        <fullName evidence="3">K Homology domain-containing protein</fullName>
    </recommendedName>
</protein>
<sequence length="133" mass="15158">MTHIPSSLLSFPISSPYSAPLPSHTVVPIHLQFTTDFSELRAAPLHNIKRVIGKGGGHEKYIEILQRNWCIHRSCTPTAICEARTAINKSVHPFAHTPQESVLQVDCEENPNCGLTRRYRSCRYSYRDFREKP</sequence>